<comment type="caution">
    <text evidence="1">The sequence shown here is derived from an EMBL/GenBank/DDBJ whole genome shotgun (WGS) entry which is preliminary data.</text>
</comment>
<keyword evidence="2" id="KW-1185">Reference proteome</keyword>
<dbReference type="RefSeq" id="WP_259661477.1">
    <property type="nucleotide sequence ID" value="NZ_JAHXRI010000007.1"/>
</dbReference>
<name>A0A953ND78_9BURK</name>
<protein>
    <submittedName>
        <fullName evidence="1">VOC family protein</fullName>
    </submittedName>
</protein>
<accession>A0A953ND78</accession>
<dbReference type="Gene3D" id="3.10.180.10">
    <property type="entry name" value="2,3-Dihydroxybiphenyl 1,2-Dioxygenase, domain 1"/>
    <property type="match status" value="1"/>
</dbReference>
<proteinExistence type="predicted"/>
<dbReference type="Pfam" id="PF13669">
    <property type="entry name" value="Glyoxalase_4"/>
    <property type="match status" value="1"/>
</dbReference>
<organism evidence="1 2">
    <name type="scientific">Zwartia hollandica</name>
    <dbReference type="NCBI Taxonomy" id="324606"/>
    <lineage>
        <taxon>Bacteria</taxon>
        <taxon>Pseudomonadati</taxon>
        <taxon>Pseudomonadota</taxon>
        <taxon>Betaproteobacteria</taxon>
        <taxon>Burkholderiales</taxon>
        <taxon>Alcaligenaceae</taxon>
        <taxon>Zwartia</taxon>
    </lineage>
</organism>
<dbReference type="SUPFAM" id="SSF54593">
    <property type="entry name" value="Glyoxalase/Bleomycin resistance protein/Dihydroxybiphenyl dioxygenase"/>
    <property type="match status" value="1"/>
</dbReference>
<dbReference type="Proteomes" id="UP000739565">
    <property type="component" value="Unassembled WGS sequence"/>
</dbReference>
<gene>
    <name evidence="1" type="ORF">KZZ10_10505</name>
</gene>
<evidence type="ECO:0000313" key="2">
    <source>
        <dbReference type="Proteomes" id="UP000739565"/>
    </source>
</evidence>
<sequence length="187" mass="21305">MKTETSFGQPLGGIAQVAYVVEDLHQGMKDFGEKYNIGPWFYSDEYALKTAKYKGQPTEMKMGLALGFSGHMCFELIQPLDDKPSVYRDVINKRGYGYHHLGLATRTFEKEVARFQKMGYELAFEGSTPRGIRFAYFDTTTDMPGMLEVIEVNDMQDQFLLLMQQASLNWDGTNPARKLETIVSQLK</sequence>
<evidence type="ECO:0000313" key="1">
    <source>
        <dbReference type="EMBL" id="MBZ1351076.1"/>
    </source>
</evidence>
<dbReference type="InterPro" id="IPR029068">
    <property type="entry name" value="Glyas_Bleomycin-R_OHBP_Dase"/>
</dbReference>
<dbReference type="AlphaFoldDB" id="A0A953ND78"/>
<reference evidence="1" key="1">
    <citation type="submission" date="2021-07" db="EMBL/GenBank/DDBJ databases">
        <title>New genus and species of the family Alcaligenaceae.</title>
        <authorList>
            <person name="Hahn M.W."/>
        </authorList>
    </citation>
    <scope>NUCLEOTIDE SEQUENCE</scope>
    <source>
        <strain evidence="1">LF4-65</strain>
    </source>
</reference>
<dbReference type="EMBL" id="JAHXRI010000007">
    <property type="protein sequence ID" value="MBZ1351076.1"/>
    <property type="molecule type" value="Genomic_DNA"/>
</dbReference>